<proteinExistence type="predicted"/>
<organism evidence="1 2">
    <name type="scientific">Fusarium coffeatum</name>
    <dbReference type="NCBI Taxonomy" id="231269"/>
    <lineage>
        <taxon>Eukaryota</taxon>
        <taxon>Fungi</taxon>
        <taxon>Dikarya</taxon>
        <taxon>Ascomycota</taxon>
        <taxon>Pezizomycotina</taxon>
        <taxon>Sordariomycetes</taxon>
        <taxon>Hypocreomycetidae</taxon>
        <taxon>Hypocreales</taxon>
        <taxon>Nectriaceae</taxon>
        <taxon>Fusarium</taxon>
        <taxon>Fusarium incarnatum-equiseti species complex</taxon>
    </lineage>
</organism>
<dbReference type="RefSeq" id="XP_031018007.1">
    <property type="nucleotide sequence ID" value="XM_031157944.1"/>
</dbReference>
<dbReference type="AlphaFoldDB" id="A0A366S3S9"/>
<keyword evidence="2" id="KW-1185">Reference proteome</keyword>
<protein>
    <submittedName>
        <fullName evidence="1">Uncharacterized protein</fullName>
    </submittedName>
</protein>
<evidence type="ECO:0000313" key="2">
    <source>
        <dbReference type="Proteomes" id="UP000253153"/>
    </source>
</evidence>
<dbReference type="GeneID" id="41993240"/>
<reference evidence="1 2" key="1">
    <citation type="submission" date="2018-06" db="EMBL/GenBank/DDBJ databases">
        <title>Fusarium incarnatum-equiseti species complex species 28.</title>
        <authorList>
            <person name="Gardiner D.M."/>
        </authorList>
    </citation>
    <scope>NUCLEOTIDE SEQUENCE [LARGE SCALE GENOMIC DNA]</scope>
    <source>
        <strain evidence="1 2">FIESC_28</strain>
    </source>
</reference>
<dbReference type="EMBL" id="QKXC01000075">
    <property type="protein sequence ID" value="RBR23416.1"/>
    <property type="molecule type" value="Genomic_DNA"/>
</dbReference>
<name>A0A366S3S9_9HYPO</name>
<evidence type="ECO:0000313" key="1">
    <source>
        <dbReference type="EMBL" id="RBR23416.1"/>
    </source>
</evidence>
<gene>
    <name evidence="1" type="ORF">FIESC28_03795</name>
</gene>
<dbReference type="Proteomes" id="UP000253153">
    <property type="component" value="Unassembled WGS sequence"/>
</dbReference>
<comment type="caution">
    <text evidence="1">The sequence shown here is derived from an EMBL/GenBank/DDBJ whole genome shotgun (WGS) entry which is preliminary data.</text>
</comment>
<accession>A0A366S3S9</accession>
<sequence length="121" mass="13327">MQQENETKHNGLPPRQIIMKSTIPLIVIACIARTILAGANANDNCHDYCYADVGACYYELSQGDDNFGNIPRGARADFVAGQTIEEPIRIVFKMIRPGILEHCKTELAGCLKICNLESGNM</sequence>